<comment type="similarity">
    <text evidence="2">Belongs to the mitochondrion-specific ribosomal protein mL50 family.</text>
</comment>
<comment type="subcellular location">
    <subcellularLocation>
        <location evidence="1">Mitochondrion</location>
    </subcellularLocation>
</comment>
<keyword evidence="3 8" id="KW-0689">Ribosomal protein</keyword>
<organism evidence="8">
    <name type="scientific">Anopheles braziliensis</name>
    <dbReference type="NCBI Taxonomy" id="58242"/>
    <lineage>
        <taxon>Eukaryota</taxon>
        <taxon>Metazoa</taxon>
        <taxon>Ecdysozoa</taxon>
        <taxon>Arthropoda</taxon>
        <taxon>Hexapoda</taxon>
        <taxon>Insecta</taxon>
        <taxon>Pterygota</taxon>
        <taxon>Neoptera</taxon>
        <taxon>Endopterygota</taxon>
        <taxon>Diptera</taxon>
        <taxon>Nematocera</taxon>
        <taxon>Culicoidea</taxon>
        <taxon>Culicidae</taxon>
        <taxon>Anophelinae</taxon>
        <taxon>Anopheles</taxon>
    </lineage>
</organism>
<evidence type="ECO:0000256" key="4">
    <source>
        <dbReference type="ARBA" id="ARBA00023128"/>
    </source>
</evidence>
<reference evidence="8" key="1">
    <citation type="submission" date="2018-01" db="EMBL/GenBank/DDBJ databases">
        <title>An insight into the sialome of Amazonian anophelines.</title>
        <authorList>
            <person name="Ribeiro J.M."/>
            <person name="Scarpassa V."/>
            <person name="Calvo E."/>
        </authorList>
    </citation>
    <scope>NUCLEOTIDE SEQUENCE</scope>
    <source>
        <tissue evidence="8">Salivary glands</tissue>
    </source>
</reference>
<evidence type="ECO:0000256" key="2">
    <source>
        <dbReference type="ARBA" id="ARBA00008860"/>
    </source>
</evidence>
<name>A0A2M3Z855_9DIPT</name>
<sequence>MAGLIRSLVSSKSVYIFSNSLKTGTTYRYASSNRVKRIKKPEITDRDANQAKSAAMRAANEEQGAIFAGKRFQSVAQSLSTRGYLRAVKPYQPPANVEEQLQSIAKANGITDRKGAFSGPEQKFAFLTACSEAFGHSVPNSVLHEVLTVEDALVFYQTPIDTRLPLDAIRTMELPENLYIQQDPVRFHPETDTMFGGKSAFPKSSTIVTGLKYKQKYRGHEAKKSWP</sequence>
<dbReference type="GO" id="GO:0005762">
    <property type="term" value="C:mitochondrial large ribosomal subunit"/>
    <property type="evidence" value="ECO:0007669"/>
    <property type="project" value="TreeGrafter"/>
</dbReference>
<accession>A0A2M3Z855</accession>
<dbReference type="InterPro" id="IPR018305">
    <property type="entry name" value="Ribosomal_m50"/>
</dbReference>
<evidence type="ECO:0000313" key="8">
    <source>
        <dbReference type="EMBL" id="MBW24713.1"/>
    </source>
</evidence>
<keyword evidence="4" id="KW-0496">Mitochondrion</keyword>
<keyword evidence="5" id="KW-0687">Ribonucleoprotein</keyword>
<evidence type="ECO:0000256" key="1">
    <source>
        <dbReference type="ARBA" id="ARBA00004173"/>
    </source>
</evidence>
<dbReference type="PANTHER" id="PTHR31542">
    <property type="entry name" value="39A RIBOSOMAL PROTEIN L50, MITOCHONDRIAL"/>
    <property type="match status" value="1"/>
</dbReference>
<evidence type="ECO:0000256" key="3">
    <source>
        <dbReference type="ARBA" id="ARBA00022980"/>
    </source>
</evidence>
<evidence type="ECO:0000256" key="5">
    <source>
        <dbReference type="ARBA" id="ARBA00023274"/>
    </source>
</evidence>
<dbReference type="PANTHER" id="PTHR31542:SF1">
    <property type="entry name" value="LARGE RIBOSOMAL SUBUNIT PROTEIN ML50"/>
    <property type="match status" value="1"/>
</dbReference>
<protein>
    <recommendedName>
        <fullName evidence="6">Large ribosomal subunit protein mL50</fullName>
    </recommendedName>
    <alternativeName>
        <fullName evidence="7">39S ribosomal protein L50, mitochondrial</fullName>
    </alternativeName>
</protein>
<proteinExistence type="inferred from homology"/>
<dbReference type="AlphaFoldDB" id="A0A2M3Z855"/>
<evidence type="ECO:0000256" key="7">
    <source>
        <dbReference type="ARBA" id="ARBA00035398"/>
    </source>
</evidence>
<dbReference type="EMBL" id="GGFM01003962">
    <property type="protein sequence ID" value="MBW24713.1"/>
    <property type="molecule type" value="Transcribed_RNA"/>
</dbReference>
<evidence type="ECO:0000256" key="6">
    <source>
        <dbReference type="ARBA" id="ARBA00035183"/>
    </source>
</evidence>